<comment type="caution">
    <text evidence="2">The sequence shown here is derived from an EMBL/GenBank/DDBJ whole genome shotgun (WGS) entry which is preliminary data.</text>
</comment>
<accession>A0ABQ4CUU8</accession>
<dbReference type="InterPro" id="IPR011051">
    <property type="entry name" value="RmlC_Cupin_sf"/>
</dbReference>
<dbReference type="InterPro" id="IPR013096">
    <property type="entry name" value="Cupin_2"/>
</dbReference>
<dbReference type="SUPFAM" id="SSF51182">
    <property type="entry name" value="RmlC-like cupins"/>
    <property type="match status" value="1"/>
</dbReference>
<gene>
    <name evidence="2" type="ORF">Asi02nite_45770</name>
</gene>
<dbReference type="RefSeq" id="WP_203715942.1">
    <property type="nucleotide sequence ID" value="NZ_BONE01000038.1"/>
</dbReference>
<evidence type="ECO:0000259" key="1">
    <source>
        <dbReference type="Pfam" id="PF07883"/>
    </source>
</evidence>
<dbReference type="InterPro" id="IPR014710">
    <property type="entry name" value="RmlC-like_jellyroll"/>
</dbReference>
<dbReference type="Proteomes" id="UP000604117">
    <property type="component" value="Unassembled WGS sequence"/>
</dbReference>
<dbReference type="CDD" id="cd06990">
    <property type="entry name" value="cupin_DUF861"/>
    <property type="match status" value="1"/>
</dbReference>
<dbReference type="Pfam" id="PF07883">
    <property type="entry name" value="Cupin_2"/>
    <property type="match status" value="1"/>
</dbReference>
<keyword evidence="3" id="KW-1185">Reference proteome</keyword>
<name>A0ABQ4CUU8_9ACTN</name>
<proteinExistence type="predicted"/>
<evidence type="ECO:0000313" key="3">
    <source>
        <dbReference type="Proteomes" id="UP000604117"/>
    </source>
</evidence>
<protein>
    <submittedName>
        <fullName evidence="2">Cupin</fullName>
    </submittedName>
</protein>
<dbReference type="Gene3D" id="2.60.120.10">
    <property type="entry name" value="Jelly Rolls"/>
    <property type="match status" value="1"/>
</dbReference>
<reference evidence="2 3" key="1">
    <citation type="submission" date="2021-01" db="EMBL/GenBank/DDBJ databases">
        <title>Whole genome shotgun sequence of Asanoa siamensis NBRC 107932.</title>
        <authorList>
            <person name="Komaki H."/>
            <person name="Tamura T."/>
        </authorList>
    </citation>
    <scope>NUCLEOTIDE SEQUENCE [LARGE SCALE GENOMIC DNA]</scope>
    <source>
        <strain evidence="2 3">NBRC 107932</strain>
    </source>
</reference>
<sequence>MKGLESRTFDKPDETRPFEGKGFAELVTVAGRPISRATFEPGWQWSTNVKPIAGTPSCLTSHLGYVLSGRMRITMDDGPTMEVGPGDVLAIEPGHDAEVLGDESCVMLDFGEIGDYARRR</sequence>
<feature type="domain" description="Cupin type-2" evidence="1">
    <location>
        <begin position="62"/>
        <end position="109"/>
    </location>
</feature>
<evidence type="ECO:0000313" key="2">
    <source>
        <dbReference type="EMBL" id="GIF75059.1"/>
    </source>
</evidence>
<organism evidence="2 3">
    <name type="scientific">Asanoa siamensis</name>
    <dbReference type="NCBI Taxonomy" id="926357"/>
    <lineage>
        <taxon>Bacteria</taxon>
        <taxon>Bacillati</taxon>
        <taxon>Actinomycetota</taxon>
        <taxon>Actinomycetes</taxon>
        <taxon>Micromonosporales</taxon>
        <taxon>Micromonosporaceae</taxon>
        <taxon>Asanoa</taxon>
    </lineage>
</organism>
<dbReference type="EMBL" id="BONE01000038">
    <property type="protein sequence ID" value="GIF75059.1"/>
    <property type="molecule type" value="Genomic_DNA"/>
</dbReference>